<dbReference type="Proteomes" id="UP001367508">
    <property type="component" value="Unassembled WGS sequence"/>
</dbReference>
<evidence type="ECO:0000313" key="2">
    <source>
        <dbReference type="Proteomes" id="UP001367508"/>
    </source>
</evidence>
<gene>
    <name evidence="1" type="ORF">VNO77_03545</name>
</gene>
<name>A0AAN9N1B5_CANGL</name>
<accession>A0AAN9N1B5</accession>
<sequence length="87" mass="10061">MNMVSTLQDCEDLSKEYKVHNNDCSSTSSWMLQRIPRNAVRFQLGEKQRNLVNLAVAVRLPFCFGKIFQPLSSTLLSLFISLTLRYF</sequence>
<dbReference type="EMBL" id="JAYMYQ010000001">
    <property type="protein sequence ID" value="KAK7361478.1"/>
    <property type="molecule type" value="Genomic_DNA"/>
</dbReference>
<protein>
    <submittedName>
        <fullName evidence="1">Uncharacterized protein</fullName>
    </submittedName>
</protein>
<evidence type="ECO:0000313" key="1">
    <source>
        <dbReference type="EMBL" id="KAK7361478.1"/>
    </source>
</evidence>
<organism evidence="1 2">
    <name type="scientific">Canavalia gladiata</name>
    <name type="common">Sword bean</name>
    <name type="synonym">Dolichos gladiatus</name>
    <dbReference type="NCBI Taxonomy" id="3824"/>
    <lineage>
        <taxon>Eukaryota</taxon>
        <taxon>Viridiplantae</taxon>
        <taxon>Streptophyta</taxon>
        <taxon>Embryophyta</taxon>
        <taxon>Tracheophyta</taxon>
        <taxon>Spermatophyta</taxon>
        <taxon>Magnoliopsida</taxon>
        <taxon>eudicotyledons</taxon>
        <taxon>Gunneridae</taxon>
        <taxon>Pentapetalae</taxon>
        <taxon>rosids</taxon>
        <taxon>fabids</taxon>
        <taxon>Fabales</taxon>
        <taxon>Fabaceae</taxon>
        <taxon>Papilionoideae</taxon>
        <taxon>50 kb inversion clade</taxon>
        <taxon>NPAAA clade</taxon>
        <taxon>indigoferoid/millettioid clade</taxon>
        <taxon>Phaseoleae</taxon>
        <taxon>Canavalia</taxon>
    </lineage>
</organism>
<comment type="caution">
    <text evidence="1">The sequence shown here is derived from an EMBL/GenBank/DDBJ whole genome shotgun (WGS) entry which is preliminary data.</text>
</comment>
<reference evidence="1 2" key="1">
    <citation type="submission" date="2024-01" db="EMBL/GenBank/DDBJ databases">
        <title>The genomes of 5 underutilized Papilionoideae crops provide insights into root nodulation and disease resistanc.</title>
        <authorList>
            <person name="Jiang F."/>
        </authorList>
    </citation>
    <scope>NUCLEOTIDE SEQUENCE [LARGE SCALE GENOMIC DNA]</scope>
    <source>
        <strain evidence="1">LVBAO_FW01</strain>
        <tissue evidence="1">Leaves</tissue>
    </source>
</reference>
<dbReference type="AlphaFoldDB" id="A0AAN9N1B5"/>
<keyword evidence="2" id="KW-1185">Reference proteome</keyword>
<proteinExistence type="predicted"/>